<proteinExistence type="predicted"/>
<sequence>MKTERGGVDKRCVPAESRCLQLTDGVHHSYYTTNYTSSVAQARRDDPKCQISRQIISSQNNE</sequence>
<protein>
    <submittedName>
        <fullName evidence="1">Uncharacterized protein</fullName>
    </submittedName>
</protein>
<evidence type="ECO:0000313" key="2">
    <source>
        <dbReference type="Proteomes" id="UP000215335"/>
    </source>
</evidence>
<gene>
    <name evidence="1" type="ORF">TSAR_001384</name>
</gene>
<accession>A0A232FBX3</accession>
<reference evidence="1 2" key="1">
    <citation type="journal article" date="2017" name="Curr. Biol.">
        <title>The Evolution of Venom by Co-option of Single-Copy Genes.</title>
        <authorList>
            <person name="Martinson E.O."/>
            <person name="Mrinalini"/>
            <person name="Kelkar Y.D."/>
            <person name="Chang C.H."/>
            <person name="Werren J.H."/>
        </authorList>
    </citation>
    <scope>NUCLEOTIDE SEQUENCE [LARGE SCALE GENOMIC DNA]</scope>
    <source>
        <strain evidence="1 2">Alberta</strain>
        <tissue evidence="1">Whole body</tissue>
    </source>
</reference>
<keyword evidence="2" id="KW-1185">Reference proteome</keyword>
<dbReference type="Proteomes" id="UP000215335">
    <property type="component" value="Unassembled WGS sequence"/>
</dbReference>
<name>A0A232FBX3_9HYME</name>
<comment type="caution">
    <text evidence="1">The sequence shown here is derived from an EMBL/GenBank/DDBJ whole genome shotgun (WGS) entry which is preliminary data.</text>
</comment>
<evidence type="ECO:0000313" key="1">
    <source>
        <dbReference type="EMBL" id="OXU27837.1"/>
    </source>
</evidence>
<organism evidence="1 2">
    <name type="scientific">Trichomalopsis sarcophagae</name>
    <dbReference type="NCBI Taxonomy" id="543379"/>
    <lineage>
        <taxon>Eukaryota</taxon>
        <taxon>Metazoa</taxon>
        <taxon>Ecdysozoa</taxon>
        <taxon>Arthropoda</taxon>
        <taxon>Hexapoda</taxon>
        <taxon>Insecta</taxon>
        <taxon>Pterygota</taxon>
        <taxon>Neoptera</taxon>
        <taxon>Endopterygota</taxon>
        <taxon>Hymenoptera</taxon>
        <taxon>Apocrita</taxon>
        <taxon>Proctotrupomorpha</taxon>
        <taxon>Chalcidoidea</taxon>
        <taxon>Pteromalidae</taxon>
        <taxon>Pteromalinae</taxon>
        <taxon>Trichomalopsis</taxon>
    </lineage>
</organism>
<dbReference type="EMBL" id="NNAY01000532">
    <property type="protein sequence ID" value="OXU27837.1"/>
    <property type="molecule type" value="Genomic_DNA"/>
</dbReference>
<dbReference type="AlphaFoldDB" id="A0A232FBX3"/>